<accession>A0A166AY06</accession>
<dbReference type="AlphaFoldDB" id="A0A166AY06"/>
<evidence type="ECO:0000313" key="3">
    <source>
        <dbReference type="Proteomes" id="UP000077428"/>
    </source>
</evidence>
<proteinExistence type="predicted"/>
<dbReference type="EMBL" id="LWMU01000067">
    <property type="protein sequence ID" value="KZX12614.1"/>
    <property type="molecule type" value="Genomic_DNA"/>
</dbReference>
<gene>
    <name evidence="2" type="ORF">MBORA_10980</name>
</gene>
<dbReference type="RefSeq" id="WP_042692236.1">
    <property type="nucleotide sequence ID" value="NZ_CABMAB010000004.1"/>
</dbReference>
<dbReference type="InterPro" id="IPR025420">
    <property type="entry name" value="DUF4143"/>
</dbReference>
<dbReference type="Pfam" id="PF13635">
    <property type="entry name" value="DUF4143"/>
    <property type="match status" value="1"/>
</dbReference>
<dbReference type="Proteomes" id="UP000077428">
    <property type="component" value="Unassembled WGS sequence"/>
</dbReference>
<dbReference type="PATRIC" id="fig|66851.6.peg.1202"/>
<evidence type="ECO:0000259" key="1">
    <source>
        <dbReference type="Pfam" id="PF13635"/>
    </source>
</evidence>
<organism evidence="2 3">
    <name type="scientific">Methanobrevibacter oralis</name>
    <dbReference type="NCBI Taxonomy" id="66851"/>
    <lineage>
        <taxon>Archaea</taxon>
        <taxon>Methanobacteriati</taxon>
        <taxon>Methanobacteriota</taxon>
        <taxon>Methanomada group</taxon>
        <taxon>Methanobacteria</taxon>
        <taxon>Methanobacteriales</taxon>
        <taxon>Methanobacteriaceae</taxon>
        <taxon>Methanobrevibacter</taxon>
    </lineage>
</organism>
<name>A0A166AY06_METOA</name>
<keyword evidence="3" id="KW-1185">Reference proteome</keyword>
<evidence type="ECO:0000313" key="2">
    <source>
        <dbReference type="EMBL" id="KZX12614.1"/>
    </source>
</evidence>
<reference evidence="3" key="1">
    <citation type="journal article" date="2016" name="Genome Announc.">
        <title>Draft Genome Sequences of Methanobrevibacter curvatus DSM11111, Methanobrevibacter cuticularis DSM11139, Methanobrevibacter filiformis DSM11501, and Methanobrevibacter oralis DSM7256.</title>
        <authorList>
            <person name="Poehlein A."/>
            <person name="Seedorf H."/>
        </authorList>
    </citation>
    <scope>NUCLEOTIDE SEQUENCE [LARGE SCALE GENOMIC DNA]</scope>
    <source>
        <strain evidence="3">DSM 7256 / JCM 30027 / ZR</strain>
    </source>
</reference>
<dbReference type="PANTHER" id="PTHR43566">
    <property type="entry name" value="CONSERVED PROTEIN"/>
    <property type="match status" value="1"/>
</dbReference>
<dbReference type="PANTHER" id="PTHR43566:SF1">
    <property type="entry name" value="AAA+ ATPASE DOMAIN-CONTAINING PROTEIN"/>
    <property type="match status" value="1"/>
</dbReference>
<dbReference type="SUPFAM" id="SSF46785">
    <property type="entry name" value="Winged helix' DNA-binding domain"/>
    <property type="match status" value="1"/>
</dbReference>
<sequence>MNDNNYRTIQKKLFYSIDSIIEKDLKTIQNINQNSENYAYRLLKFLAQKVPGEISQNTLSNLIKSSSSTVNTILELLEKTHLIFHYEPYSGPNARVKKSWQYYFATPSLRHAINKNWGFSPMNQDEYDGILLENLVASGLFNLKNNENHFDFDVFFDSLKGGVDFLIKKEFENPIPIEVGHGNKTKRQIINAINKYDSDHGIIISNTTLNIEKKDNIIYIYLIKHFHLCKKNFQNSIFYQKLSKIIKKFIHQLTN</sequence>
<protein>
    <recommendedName>
        <fullName evidence="1">DUF4143 domain-containing protein</fullName>
    </recommendedName>
</protein>
<dbReference type="OrthoDB" id="358600at2157"/>
<comment type="caution">
    <text evidence="2">The sequence shown here is derived from an EMBL/GenBank/DDBJ whole genome shotgun (WGS) entry which is preliminary data.</text>
</comment>
<feature type="domain" description="DUF4143" evidence="1">
    <location>
        <begin position="23"/>
        <end position="179"/>
    </location>
</feature>
<dbReference type="InterPro" id="IPR036390">
    <property type="entry name" value="WH_DNA-bd_sf"/>
</dbReference>